<evidence type="ECO:0000313" key="2">
    <source>
        <dbReference type="EMBL" id="CCJ55454.1"/>
    </source>
</evidence>
<accession>A0A0C6P6H6</accession>
<dbReference type="EMBL" id="HE965806">
    <property type="protein sequence ID" value="CCJ55454.1"/>
    <property type="molecule type" value="Genomic_DNA"/>
</dbReference>
<dbReference type="AlphaFoldDB" id="A0A0C6P6H6"/>
<dbReference type="InterPro" id="IPR023606">
    <property type="entry name" value="CoA-Trfase_III_dom_1_sf"/>
</dbReference>
<dbReference type="PANTHER" id="PTHR48207:SF4">
    <property type="entry name" value="BLL6097 PROTEIN"/>
    <property type="match status" value="1"/>
</dbReference>
<dbReference type="PANTHER" id="PTHR48207">
    <property type="entry name" value="SUCCINATE--HYDROXYMETHYLGLUTARATE COA-TRANSFERASE"/>
    <property type="match status" value="1"/>
</dbReference>
<dbReference type="KEGG" id="bbh:BN112_3540"/>
<dbReference type="InterPro" id="IPR044855">
    <property type="entry name" value="CoA-Trfase_III_dom3_sf"/>
</dbReference>
<protein>
    <submittedName>
        <fullName evidence="2">Putative dehydratase/racemase</fullName>
    </submittedName>
</protein>
<dbReference type="GeneID" id="69603353"/>
<evidence type="ECO:0000256" key="1">
    <source>
        <dbReference type="ARBA" id="ARBA00022679"/>
    </source>
</evidence>
<dbReference type="HOGENOM" id="CLU_033975_2_1_4"/>
<name>A0A0C6P6H6_BORBO</name>
<proteinExistence type="predicted"/>
<organism evidence="2 3">
    <name type="scientific">Bordetella bronchiseptica 253</name>
    <dbReference type="NCBI Taxonomy" id="568707"/>
    <lineage>
        <taxon>Bacteria</taxon>
        <taxon>Pseudomonadati</taxon>
        <taxon>Pseudomonadota</taxon>
        <taxon>Betaproteobacteria</taxon>
        <taxon>Burkholderiales</taxon>
        <taxon>Alcaligenaceae</taxon>
        <taxon>Bordetella</taxon>
    </lineage>
</organism>
<dbReference type="Gene3D" id="3.30.1540.10">
    <property type="entry name" value="formyl-coa transferase, domain 3"/>
    <property type="match status" value="1"/>
</dbReference>
<dbReference type="Gene3D" id="3.40.50.10540">
    <property type="entry name" value="Crotonobetainyl-coa:carnitine coa-transferase, domain 1"/>
    <property type="match status" value="1"/>
</dbReference>
<dbReference type="Proteomes" id="UP000007564">
    <property type="component" value="Chromosome"/>
</dbReference>
<dbReference type="OrthoDB" id="5294844at2"/>
<dbReference type="SUPFAM" id="SSF89796">
    <property type="entry name" value="CoA-transferase family III (CaiB/BaiF)"/>
    <property type="match status" value="1"/>
</dbReference>
<dbReference type="InterPro" id="IPR050483">
    <property type="entry name" value="CoA-transferase_III_domain"/>
</dbReference>
<dbReference type="InterPro" id="IPR003673">
    <property type="entry name" value="CoA-Trfase_fam_III"/>
</dbReference>
<dbReference type="Pfam" id="PF02515">
    <property type="entry name" value="CoA_transf_3"/>
    <property type="match status" value="1"/>
</dbReference>
<keyword evidence="1" id="KW-0808">Transferase</keyword>
<dbReference type="GO" id="GO:0008410">
    <property type="term" value="F:CoA-transferase activity"/>
    <property type="evidence" value="ECO:0007669"/>
    <property type="project" value="TreeGrafter"/>
</dbReference>
<dbReference type="RefSeq" id="WP_003815840.1">
    <property type="nucleotide sequence ID" value="NC_019382.1"/>
</dbReference>
<sequence length="401" mass="44108">MKGPLDGVRIVDLTTVLMGPFATQMLGDMGADVIKIEAPHGDVSRQIWPYRHPGMGHMFMNVNRNKRSVVLDLKHAEARKALFALLAGADALIYNIRPRAMARIGLSYDEVARHNPRLLYVGAFGYSQRGPYAAKPAYEDLIQGAVGLPHLFQRQGSQWPHYAPINLADRTVGLQIVNAVCAGLFCRERTGQGQRIDVPMFEAMLALVMGEHLGGAGFEPPVDGLGYNRILTADRRPFATRDGHICVLIYNDKQWQGFCRLIGRPELAADPRYATAASRSQQYSEINGLLASEFAQRDTQDWIAAFEAADIPVQKMNDLQDILDDPHLNAIDYFQEHPHPTEGTIRTTAPPVEWSGTPGGYRRHAPRLGEHTLEVLREAGIGQGDIDALLASGAARCAVSG</sequence>
<reference evidence="2 3" key="1">
    <citation type="journal article" date="2012" name="BMC Genomics">
        <title>Comparative genomics of the classical Bordetella subspecies: the evolution and exchange of virulence-associated diversity amongst closely related pathogens.</title>
        <authorList>
            <person name="Park J."/>
            <person name="Zhang Y."/>
            <person name="Buboltz A.M."/>
            <person name="Zhang X."/>
            <person name="Schuster S.C."/>
            <person name="Ahuja U."/>
            <person name="Liu M."/>
            <person name="Miller J.F."/>
            <person name="Sebaihia M."/>
            <person name="Bentley S.D."/>
            <person name="Parkhill J."/>
            <person name="Harvill E.T."/>
        </authorList>
    </citation>
    <scope>NUCLEOTIDE SEQUENCE [LARGE SCALE GENOMIC DNA]</scope>
    <source>
        <strain evidence="2 3">253</strain>
    </source>
</reference>
<gene>
    <name evidence="2" type="ORF">BN112_3540</name>
</gene>
<evidence type="ECO:0000313" key="3">
    <source>
        <dbReference type="Proteomes" id="UP000007564"/>
    </source>
</evidence>